<evidence type="ECO:0000313" key="2">
    <source>
        <dbReference type="EMBL" id="NOH48975.1"/>
    </source>
</evidence>
<name>A0A7Y3ZA92_9VIBR</name>
<comment type="caution">
    <text evidence="2">The sequence shown here is derived from an EMBL/GenBank/DDBJ whole genome shotgun (WGS) entry which is preliminary data.</text>
</comment>
<keyword evidence="1" id="KW-0812">Transmembrane</keyword>
<dbReference type="EMBL" id="VTYN01000012">
    <property type="protein sequence ID" value="NOH48975.1"/>
    <property type="molecule type" value="Genomic_DNA"/>
</dbReference>
<evidence type="ECO:0000256" key="1">
    <source>
        <dbReference type="SAM" id="Phobius"/>
    </source>
</evidence>
<keyword evidence="1" id="KW-1133">Transmembrane helix</keyword>
<gene>
    <name evidence="2" type="ORF">F0262_13010</name>
</gene>
<evidence type="ECO:0000313" key="3">
    <source>
        <dbReference type="Proteomes" id="UP000572072"/>
    </source>
</evidence>
<dbReference type="RefSeq" id="WP_171358124.1">
    <property type="nucleotide sequence ID" value="NZ_VTYN01000012.1"/>
</dbReference>
<accession>A0A7Y3ZA92</accession>
<reference evidence="2 3" key="1">
    <citation type="submission" date="2019-08" db="EMBL/GenBank/DDBJ databases">
        <title>Draft genome sequencing and comparative genomics of hatchery-associated Vibrios.</title>
        <authorList>
            <person name="Kehlet-Delgado H."/>
            <person name="Mueller R.S."/>
        </authorList>
    </citation>
    <scope>NUCLEOTIDE SEQUENCE [LARGE SCALE GENOMIC DNA]</scope>
    <source>
        <strain evidence="2 3">00-78-3</strain>
    </source>
</reference>
<dbReference type="AlphaFoldDB" id="A0A7Y3ZA92"/>
<proteinExistence type="predicted"/>
<feature type="transmembrane region" description="Helical" evidence="1">
    <location>
        <begin position="6"/>
        <end position="26"/>
    </location>
</feature>
<dbReference type="Proteomes" id="UP000572072">
    <property type="component" value="Unassembled WGS sequence"/>
</dbReference>
<organism evidence="2 3">
    <name type="scientific">Vibrio rotiferianus</name>
    <dbReference type="NCBI Taxonomy" id="190895"/>
    <lineage>
        <taxon>Bacteria</taxon>
        <taxon>Pseudomonadati</taxon>
        <taxon>Pseudomonadota</taxon>
        <taxon>Gammaproteobacteria</taxon>
        <taxon>Vibrionales</taxon>
        <taxon>Vibrionaceae</taxon>
        <taxon>Vibrio</taxon>
    </lineage>
</organism>
<sequence length="142" mass="16575">MWTKWTATFSAIATPLIALVAVRIAFKQLNSNKKESQRASAYNIYQQYLTTCMEYPDLARGEGTITKGHKNYGQYCWFISSMLFSFERVLDTQVRSDKWKKTIIKQLKRHRLFLVDSSSVKDRVWANELQLLIDSVISNRNN</sequence>
<protein>
    <submittedName>
        <fullName evidence="2">Uncharacterized protein</fullName>
    </submittedName>
</protein>
<keyword evidence="1" id="KW-0472">Membrane</keyword>